<dbReference type="InterPro" id="IPR017972">
    <property type="entry name" value="Cyt_P450_CS"/>
</dbReference>
<evidence type="ECO:0000256" key="6">
    <source>
        <dbReference type="ARBA" id="ARBA00022723"/>
    </source>
</evidence>
<keyword evidence="7" id="KW-1133">Transmembrane helix</keyword>
<dbReference type="PANTHER" id="PTHR47955:SF22">
    <property type="entry name" value="CYTOCHROME P450 83B1-LIKE"/>
    <property type="match status" value="1"/>
</dbReference>
<evidence type="ECO:0000256" key="13">
    <source>
        <dbReference type="RuleBase" id="RU000461"/>
    </source>
</evidence>
<dbReference type="GO" id="GO:0020037">
    <property type="term" value="F:heme binding"/>
    <property type="evidence" value="ECO:0007669"/>
    <property type="project" value="InterPro"/>
</dbReference>
<dbReference type="InterPro" id="IPR002401">
    <property type="entry name" value="Cyt_P450_E_grp-I"/>
</dbReference>
<dbReference type="CDD" id="cd11072">
    <property type="entry name" value="CYP71-like"/>
    <property type="match status" value="1"/>
</dbReference>
<dbReference type="InterPro" id="IPR036396">
    <property type="entry name" value="Cyt_P450_sf"/>
</dbReference>
<evidence type="ECO:0000256" key="9">
    <source>
        <dbReference type="ARBA" id="ARBA00023004"/>
    </source>
</evidence>
<keyword evidence="15" id="KW-1185">Reference proteome</keyword>
<keyword evidence="4 12" id="KW-0349">Heme</keyword>
<dbReference type="EMBL" id="LR746264">
    <property type="protein sequence ID" value="CAA7389258.1"/>
    <property type="molecule type" value="Genomic_DNA"/>
</dbReference>
<gene>
    <name evidence="14" type="ORF">SI8410_01001336</name>
</gene>
<dbReference type="GO" id="GO:0005506">
    <property type="term" value="F:iron ion binding"/>
    <property type="evidence" value="ECO:0007669"/>
    <property type="project" value="InterPro"/>
</dbReference>
<keyword evidence="9 12" id="KW-0408">Iron</keyword>
<comment type="cofactor">
    <cofactor evidence="1 12">
        <name>heme</name>
        <dbReference type="ChEBI" id="CHEBI:30413"/>
    </cofactor>
</comment>
<dbReference type="PRINTS" id="PR00385">
    <property type="entry name" value="P450"/>
</dbReference>
<evidence type="ECO:0000256" key="11">
    <source>
        <dbReference type="ARBA" id="ARBA00023136"/>
    </source>
</evidence>
<evidence type="ECO:0000256" key="8">
    <source>
        <dbReference type="ARBA" id="ARBA00023002"/>
    </source>
</evidence>
<evidence type="ECO:0000256" key="3">
    <source>
        <dbReference type="ARBA" id="ARBA00010617"/>
    </source>
</evidence>
<keyword evidence="6 12" id="KW-0479">Metal-binding</keyword>
<evidence type="ECO:0000256" key="12">
    <source>
        <dbReference type="PIRSR" id="PIRSR602401-1"/>
    </source>
</evidence>
<dbReference type="Pfam" id="PF00067">
    <property type="entry name" value="p450"/>
    <property type="match status" value="1"/>
</dbReference>
<evidence type="ECO:0000256" key="2">
    <source>
        <dbReference type="ARBA" id="ARBA00004167"/>
    </source>
</evidence>
<dbReference type="OrthoDB" id="1470350at2759"/>
<dbReference type="AlphaFoldDB" id="A0A7I8K0N6"/>
<keyword evidence="5" id="KW-0812">Transmembrane</keyword>
<accession>A0A7I8K0N6</accession>
<reference evidence="14" key="1">
    <citation type="submission" date="2020-02" db="EMBL/GenBank/DDBJ databases">
        <authorList>
            <person name="Scholz U."/>
            <person name="Mascher M."/>
            <person name="Fiebig A."/>
        </authorList>
    </citation>
    <scope>NUCLEOTIDE SEQUENCE</scope>
</reference>
<evidence type="ECO:0000256" key="10">
    <source>
        <dbReference type="ARBA" id="ARBA00023033"/>
    </source>
</evidence>
<evidence type="ECO:0000256" key="4">
    <source>
        <dbReference type="ARBA" id="ARBA00022617"/>
    </source>
</evidence>
<dbReference type="Proteomes" id="UP000663760">
    <property type="component" value="Chromosome 1"/>
</dbReference>
<dbReference type="Gene3D" id="1.10.630.10">
    <property type="entry name" value="Cytochrome P450"/>
    <property type="match status" value="1"/>
</dbReference>
<evidence type="ECO:0000313" key="14">
    <source>
        <dbReference type="EMBL" id="CAA7389258.1"/>
    </source>
</evidence>
<evidence type="ECO:0000256" key="1">
    <source>
        <dbReference type="ARBA" id="ARBA00001971"/>
    </source>
</evidence>
<dbReference type="GO" id="GO:0016020">
    <property type="term" value="C:membrane"/>
    <property type="evidence" value="ECO:0007669"/>
    <property type="project" value="UniProtKB-SubCell"/>
</dbReference>
<dbReference type="SUPFAM" id="SSF48264">
    <property type="entry name" value="Cytochrome P450"/>
    <property type="match status" value="1"/>
</dbReference>
<proteinExistence type="inferred from homology"/>
<keyword evidence="8 13" id="KW-0560">Oxidoreductase</keyword>
<name>A0A7I8K0N6_SPIIN</name>
<comment type="similarity">
    <text evidence="3 13">Belongs to the cytochrome P450 family.</text>
</comment>
<keyword evidence="10 13" id="KW-0503">Monooxygenase</keyword>
<dbReference type="PROSITE" id="PS00086">
    <property type="entry name" value="CYTOCHROME_P450"/>
    <property type="match status" value="1"/>
</dbReference>
<dbReference type="FunFam" id="1.10.630.10:FF:000011">
    <property type="entry name" value="Cytochrome P450 83B1"/>
    <property type="match status" value="1"/>
</dbReference>
<protein>
    <submittedName>
        <fullName evidence="14">Uncharacterized protein</fullName>
    </submittedName>
</protein>
<organism evidence="14 15">
    <name type="scientific">Spirodela intermedia</name>
    <name type="common">Intermediate duckweed</name>
    <dbReference type="NCBI Taxonomy" id="51605"/>
    <lineage>
        <taxon>Eukaryota</taxon>
        <taxon>Viridiplantae</taxon>
        <taxon>Streptophyta</taxon>
        <taxon>Embryophyta</taxon>
        <taxon>Tracheophyta</taxon>
        <taxon>Spermatophyta</taxon>
        <taxon>Magnoliopsida</taxon>
        <taxon>Liliopsida</taxon>
        <taxon>Araceae</taxon>
        <taxon>Lemnoideae</taxon>
        <taxon>Spirodela</taxon>
    </lineage>
</organism>
<sequence>MITADQILSGILLSFLAIPLLLLQSLGRKPKLNLPPGPPGLPFIGNLHQLGKIPHRSLLRLADNYGPLMYLKLGSVPTVVVSNADMAEEIHKSHDSVFCSRPIRAVTNRLSYGGHGVTFASYGEGWRQLRKISVAELYTTKRIQYLRAIREEEVRVLIKTIAEISAADQMPNVSDMARCLLNNIICRQAFGRRCSNDGECRRNKFHDQLWESSKLLGAFCPSDFFPSMGFLDRLTGFHGHLEKAFNFFDNLLEEEIEDHLKCDNEDDRDFMGVLLRLQKDTSLGFSLTREQIKTVLLEIFLGGSDSTASVIEFGMLELALNPRVMNKAQEEVRRIVGGEHMVGESDLQKLTYLKLVVKEILRHRPPGPIPSPHESMKDVNVRGYDIPAKTRVITNIWAIMRDPQFWKDPEVFWPERFEDNDLQYKGQDFQYIPFSTGRRICPGMNLAVTGVELTLANLLHCFNWELPDGMKPEDVDLSETVRFLFQLKTPLQLKATPAF</sequence>
<evidence type="ECO:0000256" key="7">
    <source>
        <dbReference type="ARBA" id="ARBA00022989"/>
    </source>
</evidence>
<evidence type="ECO:0000256" key="5">
    <source>
        <dbReference type="ARBA" id="ARBA00022692"/>
    </source>
</evidence>
<comment type="subcellular location">
    <subcellularLocation>
        <location evidence="2">Membrane</location>
        <topology evidence="2">Single-pass membrane protein</topology>
    </subcellularLocation>
</comment>
<dbReference type="PRINTS" id="PR00463">
    <property type="entry name" value="EP450I"/>
</dbReference>
<dbReference type="GO" id="GO:0004497">
    <property type="term" value="F:monooxygenase activity"/>
    <property type="evidence" value="ECO:0007669"/>
    <property type="project" value="UniProtKB-KW"/>
</dbReference>
<keyword evidence="11" id="KW-0472">Membrane</keyword>
<feature type="binding site" description="axial binding residue" evidence="12">
    <location>
        <position position="441"/>
    </location>
    <ligand>
        <name>heme</name>
        <dbReference type="ChEBI" id="CHEBI:30413"/>
    </ligand>
    <ligandPart>
        <name>Fe</name>
        <dbReference type="ChEBI" id="CHEBI:18248"/>
    </ligandPart>
</feature>
<dbReference type="InterPro" id="IPR001128">
    <property type="entry name" value="Cyt_P450"/>
</dbReference>
<dbReference type="PANTHER" id="PTHR47955">
    <property type="entry name" value="CYTOCHROME P450 FAMILY 71 PROTEIN"/>
    <property type="match status" value="1"/>
</dbReference>
<evidence type="ECO:0000313" key="15">
    <source>
        <dbReference type="Proteomes" id="UP000663760"/>
    </source>
</evidence>
<dbReference type="GO" id="GO:0016705">
    <property type="term" value="F:oxidoreductase activity, acting on paired donors, with incorporation or reduction of molecular oxygen"/>
    <property type="evidence" value="ECO:0007669"/>
    <property type="project" value="InterPro"/>
</dbReference>